<feature type="compositionally biased region" description="Polar residues" evidence="1">
    <location>
        <begin position="8"/>
        <end position="32"/>
    </location>
</feature>
<proteinExistence type="predicted"/>
<sequence>MTPPKTHNVITASIESPSKTETSRDNTQSYMATKNGGGDPVTALALRSESASQSTAERQARVKREVTASLKQYRPS</sequence>
<protein>
    <submittedName>
        <fullName evidence="2">Uncharacterized protein</fullName>
    </submittedName>
</protein>
<dbReference type="Proteomes" id="UP001433268">
    <property type="component" value="Unassembled WGS sequence"/>
</dbReference>
<name>A0ABR1XEI9_9PEZI</name>
<evidence type="ECO:0000256" key="1">
    <source>
        <dbReference type="SAM" id="MobiDB-lite"/>
    </source>
</evidence>
<keyword evidence="3" id="KW-1185">Reference proteome</keyword>
<dbReference type="EMBL" id="JAQQWN010000002">
    <property type="protein sequence ID" value="KAK8095039.1"/>
    <property type="molecule type" value="Genomic_DNA"/>
</dbReference>
<gene>
    <name evidence="2" type="ORF">PG997_001724</name>
</gene>
<accession>A0ABR1XEI9</accession>
<reference evidence="2 3" key="1">
    <citation type="submission" date="2023-01" db="EMBL/GenBank/DDBJ databases">
        <title>Analysis of 21 Apiospora genomes using comparative genomics revels a genus with tremendous synthesis potential of carbohydrate active enzymes and secondary metabolites.</title>
        <authorList>
            <person name="Sorensen T."/>
        </authorList>
    </citation>
    <scope>NUCLEOTIDE SEQUENCE [LARGE SCALE GENOMIC DNA]</scope>
    <source>
        <strain evidence="2 3">CBS 114990</strain>
    </source>
</reference>
<comment type="caution">
    <text evidence="2">The sequence shown here is derived from an EMBL/GenBank/DDBJ whole genome shotgun (WGS) entry which is preliminary data.</text>
</comment>
<feature type="region of interest" description="Disordered" evidence="1">
    <location>
        <begin position="1"/>
        <end position="76"/>
    </location>
</feature>
<organism evidence="2 3">
    <name type="scientific">Apiospora hydei</name>
    <dbReference type="NCBI Taxonomy" id="1337664"/>
    <lineage>
        <taxon>Eukaryota</taxon>
        <taxon>Fungi</taxon>
        <taxon>Dikarya</taxon>
        <taxon>Ascomycota</taxon>
        <taxon>Pezizomycotina</taxon>
        <taxon>Sordariomycetes</taxon>
        <taxon>Xylariomycetidae</taxon>
        <taxon>Amphisphaeriales</taxon>
        <taxon>Apiosporaceae</taxon>
        <taxon>Apiospora</taxon>
    </lineage>
</organism>
<evidence type="ECO:0000313" key="3">
    <source>
        <dbReference type="Proteomes" id="UP001433268"/>
    </source>
</evidence>
<evidence type="ECO:0000313" key="2">
    <source>
        <dbReference type="EMBL" id="KAK8095039.1"/>
    </source>
</evidence>
<dbReference type="RefSeq" id="XP_066675812.1">
    <property type="nucleotide sequence ID" value="XM_066806039.1"/>
</dbReference>
<dbReference type="GeneID" id="92039099"/>